<protein>
    <submittedName>
        <fullName evidence="1">Uncharacterized protein</fullName>
    </submittedName>
</protein>
<name>A0A1G9IH99_9FIRM</name>
<dbReference type="STRING" id="393762.SAMN05660472_02873"/>
<keyword evidence="2" id="KW-1185">Reference proteome</keyword>
<evidence type="ECO:0000313" key="1">
    <source>
        <dbReference type="EMBL" id="SDL24618.1"/>
    </source>
</evidence>
<reference evidence="1 2" key="1">
    <citation type="submission" date="2016-10" db="EMBL/GenBank/DDBJ databases">
        <authorList>
            <person name="de Groot N.N."/>
        </authorList>
    </citation>
    <scope>NUCLEOTIDE SEQUENCE [LARGE SCALE GENOMIC DNA]</scope>
    <source>
        <strain evidence="1 2">DSM 18346</strain>
    </source>
</reference>
<accession>A0A1G9IH99</accession>
<organism evidence="1 2">
    <name type="scientific">Natronincola ferrireducens</name>
    <dbReference type="NCBI Taxonomy" id="393762"/>
    <lineage>
        <taxon>Bacteria</taxon>
        <taxon>Bacillati</taxon>
        <taxon>Bacillota</taxon>
        <taxon>Clostridia</taxon>
        <taxon>Peptostreptococcales</taxon>
        <taxon>Natronincolaceae</taxon>
        <taxon>Natronincola</taxon>
    </lineage>
</organism>
<dbReference type="Proteomes" id="UP000198718">
    <property type="component" value="Unassembled WGS sequence"/>
</dbReference>
<sequence length="87" mass="10808">MFYDREIKILDNEQQVVRKILGDLQPYHKNFHYEDGYELEITQRAFCDREPLIHKYVKLMIGDIQYKVLDMKVWSDYLELWLYECRD</sequence>
<dbReference type="RefSeq" id="WP_090554845.1">
    <property type="nucleotide sequence ID" value="NZ_FNFP01000011.1"/>
</dbReference>
<proteinExistence type="predicted"/>
<dbReference type="OrthoDB" id="1808294at2"/>
<dbReference type="AlphaFoldDB" id="A0A1G9IH99"/>
<gene>
    <name evidence="1" type="ORF">SAMN05660472_02873</name>
</gene>
<evidence type="ECO:0000313" key="2">
    <source>
        <dbReference type="Proteomes" id="UP000198718"/>
    </source>
</evidence>
<dbReference type="EMBL" id="FNFP01000011">
    <property type="protein sequence ID" value="SDL24618.1"/>
    <property type="molecule type" value="Genomic_DNA"/>
</dbReference>